<dbReference type="Proteomes" id="UP000002058">
    <property type="component" value="Unassembled WGS sequence"/>
</dbReference>
<name>C4JSA3_UNCRE</name>
<feature type="region of interest" description="Disordered" evidence="1">
    <location>
        <begin position="57"/>
        <end position="89"/>
    </location>
</feature>
<evidence type="ECO:0000256" key="1">
    <source>
        <dbReference type="SAM" id="MobiDB-lite"/>
    </source>
</evidence>
<gene>
    <name evidence="2" type="ORF">UREG_05342</name>
</gene>
<feature type="compositionally biased region" description="Polar residues" evidence="1">
    <location>
        <begin position="228"/>
        <end position="239"/>
    </location>
</feature>
<keyword evidence="3" id="KW-1185">Reference proteome</keyword>
<feature type="region of interest" description="Disordered" evidence="1">
    <location>
        <begin position="228"/>
        <end position="274"/>
    </location>
</feature>
<dbReference type="GeneID" id="8440523"/>
<feature type="region of interest" description="Disordered" evidence="1">
    <location>
        <begin position="1"/>
        <end position="38"/>
    </location>
</feature>
<feature type="compositionally biased region" description="Polar residues" evidence="1">
    <location>
        <begin position="253"/>
        <end position="268"/>
    </location>
</feature>
<organism evidence="2 3">
    <name type="scientific">Uncinocarpus reesii (strain UAMH 1704)</name>
    <dbReference type="NCBI Taxonomy" id="336963"/>
    <lineage>
        <taxon>Eukaryota</taxon>
        <taxon>Fungi</taxon>
        <taxon>Dikarya</taxon>
        <taxon>Ascomycota</taxon>
        <taxon>Pezizomycotina</taxon>
        <taxon>Eurotiomycetes</taxon>
        <taxon>Eurotiomycetidae</taxon>
        <taxon>Onygenales</taxon>
        <taxon>Onygenaceae</taxon>
        <taxon>Uncinocarpus</taxon>
    </lineage>
</organism>
<dbReference type="VEuPathDB" id="FungiDB:UREG_05342"/>
<evidence type="ECO:0000313" key="3">
    <source>
        <dbReference type="Proteomes" id="UP000002058"/>
    </source>
</evidence>
<dbReference type="KEGG" id="ure:UREG_05342"/>
<dbReference type="RefSeq" id="XP_002584653.1">
    <property type="nucleotide sequence ID" value="XM_002584607.1"/>
</dbReference>
<sequence length="274" mass="30354">MSYLPIGGGRRDPRMARETSTTYGSYPPRSITPSLAIPIRERRNNGYNNMPYGALPTSRYGSSAPKPGDSGFLRDDDYPPGSRMRTGYDGYKEKENQAKAANKFYDTELNRRATPFDRRDPARRLYGPMQDRHLYTEDHAAMVEPAMRASEAAKRHGEARASFNDGNIGRLTKSHYKTHKQAAGHAFKAANNHAVAARRHAVFSQLVSFDALLSIVSQEILKTGFSHNQVTQGPKSSSRLGYPSKAKRLPSVEGQSNGTNKAVNTISPSRKKGH</sequence>
<dbReference type="AlphaFoldDB" id="C4JSA3"/>
<dbReference type="InParanoid" id="C4JSA3"/>
<dbReference type="HOGENOM" id="CLU_1016345_0_0_1"/>
<evidence type="ECO:0000313" key="2">
    <source>
        <dbReference type="EMBL" id="EEP80500.1"/>
    </source>
</evidence>
<proteinExistence type="predicted"/>
<dbReference type="EMBL" id="CH476617">
    <property type="protein sequence ID" value="EEP80500.1"/>
    <property type="molecule type" value="Genomic_DNA"/>
</dbReference>
<accession>C4JSA3</accession>
<reference evidence="3" key="1">
    <citation type="journal article" date="2009" name="Genome Res.">
        <title>Comparative genomic analyses of the human fungal pathogens Coccidioides and their relatives.</title>
        <authorList>
            <person name="Sharpton T.J."/>
            <person name="Stajich J.E."/>
            <person name="Rounsley S.D."/>
            <person name="Gardner M.J."/>
            <person name="Wortman J.R."/>
            <person name="Jordar V.S."/>
            <person name="Maiti R."/>
            <person name="Kodira C.D."/>
            <person name="Neafsey D.E."/>
            <person name="Zeng Q."/>
            <person name="Hung C.-Y."/>
            <person name="McMahan C."/>
            <person name="Muszewska A."/>
            <person name="Grynberg M."/>
            <person name="Mandel M.A."/>
            <person name="Kellner E.M."/>
            <person name="Barker B.M."/>
            <person name="Galgiani J.N."/>
            <person name="Orbach M.J."/>
            <person name="Kirkland T.N."/>
            <person name="Cole G.T."/>
            <person name="Henn M.R."/>
            <person name="Birren B.W."/>
            <person name="Taylor J.W."/>
        </authorList>
    </citation>
    <scope>NUCLEOTIDE SEQUENCE [LARGE SCALE GENOMIC DNA]</scope>
    <source>
        <strain evidence="3">UAMH 1704</strain>
    </source>
</reference>
<protein>
    <submittedName>
        <fullName evidence="2">Uncharacterized protein</fullName>
    </submittedName>
</protein>